<dbReference type="InterPro" id="IPR013784">
    <property type="entry name" value="Carb-bd-like_fold"/>
</dbReference>
<dbReference type="Pfam" id="PF13620">
    <property type="entry name" value="CarboxypepD_reg"/>
    <property type="match status" value="1"/>
</dbReference>
<organism evidence="9 10">
    <name type="scientific">Roseisolibacter agri</name>
    <dbReference type="NCBI Taxonomy" id="2014610"/>
    <lineage>
        <taxon>Bacteria</taxon>
        <taxon>Pseudomonadati</taxon>
        <taxon>Gemmatimonadota</taxon>
        <taxon>Gemmatimonadia</taxon>
        <taxon>Gemmatimonadales</taxon>
        <taxon>Gemmatimonadaceae</taxon>
        <taxon>Roseisolibacter</taxon>
    </lineage>
</organism>
<evidence type="ECO:0000256" key="3">
    <source>
        <dbReference type="ARBA" id="ARBA00022452"/>
    </source>
</evidence>
<keyword evidence="3" id="KW-1134">Transmembrane beta strand</keyword>
<evidence type="ECO:0000256" key="4">
    <source>
        <dbReference type="ARBA" id="ARBA00022692"/>
    </source>
</evidence>
<dbReference type="GO" id="GO:0044718">
    <property type="term" value="P:siderophore transmembrane transport"/>
    <property type="evidence" value="ECO:0007669"/>
    <property type="project" value="TreeGrafter"/>
</dbReference>
<dbReference type="SUPFAM" id="SSF49452">
    <property type="entry name" value="Starch-binding domain-like"/>
    <property type="match status" value="1"/>
</dbReference>
<dbReference type="Gene3D" id="2.40.170.20">
    <property type="entry name" value="TonB-dependent receptor, beta-barrel domain"/>
    <property type="match status" value="1"/>
</dbReference>
<comment type="subcellular location">
    <subcellularLocation>
        <location evidence="1">Cell outer membrane</location>
        <topology evidence="1">Multi-pass membrane protein</topology>
    </subcellularLocation>
</comment>
<comment type="caution">
    <text evidence="9">The sequence shown here is derived from an EMBL/GenBank/DDBJ whole genome shotgun (WGS) entry which is preliminary data.</text>
</comment>
<evidence type="ECO:0000256" key="2">
    <source>
        <dbReference type="ARBA" id="ARBA00022448"/>
    </source>
</evidence>
<evidence type="ECO:0000256" key="6">
    <source>
        <dbReference type="ARBA" id="ARBA00023237"/>
    </source>
</evidence>
<evidence type="ECO:0000256" key="7">
    <source>
        <dbReference type="SAM" id="SignalP"/>
    </source>
</evidence>
<dbReference type="Proteomes" id="UP001161325">
    <property type="component" value="Unassembled WGS sequence"/>
</dbReference>
<dbReference type="PANTHER" id="PTHR30069:SF46">
    <property type="entry name" value="OAR PROTEIN"/>
    <property type="match status" value="1"/>
</dbReference>
<name>A0AA37VDZ5_9BACT</name>
<dbReference type="PANTHER" id="PTHR30069">
    <property type="entry name" value="TONB-DEPENDENT OUTER MEMBRANE RECEPTOR"/>
    <property type="match status" value="1"/>
</dbReference>
<feature type="signal peptide" evidence="7">
    <location>
        <begin position="1"/>
        <end position="25"/>
    </location>
</feature>
<dbReference type="GO" id="GO:0009279">
    <property type="term" value="C:cell outer membrane"/>
    <property type="evidence" value="ECO:0007669"/>
    <property type="project" value="UniProtKB-SubCell"/>
</dbReference>
<dbReference type="InterPro" id="IPR057601">
    <property type="entry name" value="Oar-like_b-barrel"/>
</dbReference>
<dbReference type="InterPro" id="IPR039426">
    <property type="entry name" value="TonB-dep_rcpt-like"/>
</dbReference>
<keyword evidence="5" id="KW-0472">Membrane</keyword>
<keyword evidence="10" id="KW-1185">Reference proteome</keyword>
<evidence type="ECO:0000313" key="9">
    <source>
        <dbReference type="EMBL" id="GLC24404.1"/>
    </source>
</evidence>
<evidence type="ECO:0000256" key="5">
    <source>
        <dbReference type="ARBA" id="ARBA00023136"/>
    </source>
</evidence>
<dbReference type="Gene3D" id="2.60.40.1120">
    <property type="entry name" value="Carboxypeptidase-like, regulatory domain"/>
    <property type="match status" value="1"/>
</dbReference>
<evidence type="ECO:0000259" key="8">
    <source>
        <dbReference type="Pfam" id="PF25183"/>
    </source>
</evidence>
<protein>
    <recommendedName>
        <fullName evidence="8">TonB-dependent transporter Oar-like beta-barrel domain-containing protein</fullName>
    </recommendedName>
</protein>
<feature type="domain" description="TonB-dependent transporter Oar-like beta-barrel" evidence="8">
    <location>
        <begin position="245"/>
        <end position="311"/>
    </location>
</feature>
<proteinExistence type="predicted"/>
<dbReference type="AlphaFoldDB" id="A0AA37VDZ5"/>
<accession>A0AA37VDZ5</accession>
<sequence length="1102" mass="118976">MRFNRWMPVPIAAIAVLASGTVVQAQVTTGSIGGRAVGPEGNALEGVQVQIVNPSTGVTTGAVTRNDGRYVVQGLEVGTNYRVTARRIGFAPQTIAPVRVTLGQTTPVNFTLQTQATQLSAVTVTVSNDAVISTSKTGTSTTISDSALRRLPTLNRNFQDFVQLVPQVSTTTGYLSGGGVNLRQNAIQIDGAQSGDMFGLGTTGQPGAQANAKSIPLDAVKEYQVLLSPFDVRQGNFGGLLINAVTKSGTNEFHGSIYGYTRDQKLTRSQPYLNDYTQQQFGGTLGGPLWKDKAFFFVSYEQQRLEQPATGPSIGASDAYVSQASIDQLNQILSSRYGFTGAGTGDPVIRENPNRNAFVRFDANLPWNTRLVLRHNYAGADNVTFSRSQPTAAVPFFTLTSNSYKFSTRTNSTVGQLLTNFTNGMYNELLVNRSTTEDFRTVPVTFPQITVRGIPRTDNPTGTAGLVFGTDAPSQGNSLDQNTFEITDNFTIPVGSHSVTLGTKNVFYKSVNLFASNRLGLWEFNSLTDLQNGVASRYQIAAPAPTDPNNGIATVKAATYSLYAQDTWTATPTLTLNFGVRWDKPDFGTLPPENDIVFQQYGRHTSSVPSQAQISPRFGFNWDVTGDQRNQLRGGVGSFSGAVPFVYLSNAFGATGLSGFSQLTCTGVTPNATATSSLLVPQFNQAAIDNPPTSCAPFTRTNGQVVPGAAISGPASGAAINSIDPNFKYPKYLKATLGYDRRLPGNLIATIEGLYSRSQDNAFYQNLALVGPQGTDARGRTMYGTLSATGSTPRTTGNRTQVLDVTNSSGDYTWSTTAQLQKTFADAWEGSLAYTYQQARDVVSVTSSTAGSNYRYQRSVSGNLLDKTVTKSKYDQPHRIVATGTYRFKTATDLSLIYTGNSGAPFDYVYGSSSTFGDLNADGQTQNDLIYVPRNATDANEILFQGYNGTAAQQATAQQQAQAFEKFISENECLNEARGTILTRNACRNPWVNQVDVSVAQSLGKFGGERFKNLQFRWDIINFTNLLNKDWGEQAFSDQGSTCGQICSATVVLTHVGNRLPTGQTQSTTADGIYTFSPTYTAFNARNASSNYRMQLSIRYSF</sequence>
<evidence type="ECO:0000313" key="10">
    <source>
        <dbReference type="Proteomes" id="UP001161325"/>
    </source>
</evidence>
<dbReference type="RefSeq" id="WP_284348853.1">
    <property type="nucleotide sequence ID" value="NZ_BRXS01000001.1"/>
</dbReference>
<reference evidence="9" key="1">
    <citation type="submission" date="2022-08" db="EMBL/GenBank/DDBJ databases">
        <title>Draft genome sequencing of Roseisolibacter agri AW1220.</title>
        <authorList>
            <person name="Tobiishi Y."/>
            <person name="Tonouchi A."/>
        </authorList>
    </citation>
    <scope>NUCLEOTIDE SEQUENCE</scope>
    <source>
        <strain evidence="9">AW1220</strain>
    </source>
</reference>
<keyword evidence="2" id="KW-0813">Transport</keyword>
<feature type="domain" description="TonB-dependent transporter Oar-like beta-barrel" evidence="8">
    <location>
        <begin position="353"/>
        <end position="1049"/>
    </location>
</feature>
<evidence type="ECO:0000256" key="1">
    <source>
        <dbReference type="ARBA" id="ARBA00004571"/>
    </source>
</evidence>
<keyword evidence="6" id="KW-0998">Cell outer membrane</keyword>
<dbReference type="SUPFAM" id="SSF56935">
    <property type="entry name" value="Porins"/>
    <property type="match status" value="1"/>
</dbReference>
<keyword evidence="4" id="KW-0812">Transmembrane</keyword>
<dbReference type="GO" id="GO:0030246">
    <property type="term" value="F:carbohydrate binding"/>
    <property type="evidence" value="ECO:0007669"/>
    <property type="project" value="InterPro"/>
</dbReference>
<dbReference type="InterPro" id="IPR036942">
    <property type="entry name" value="Beta-barrel_TonB_sf"/>
</dbReference>
<gene>
    <name evidence="9" type="ORF">rosag_09170</name>
</gene>
<dbReference type="EMBL" id="BRXS01000001">
    <property type="protein sequence ID" value="GLC24404.1"/>
    <property type="molecule type" value="Genomic_DNA"/>
</dbReference>
<dbReference type="Pfam" id="PF25183">
    <property type="entry name" value="OMP_b-brl_4"/>
    <property type="match status" value="2"/>
</dbReference>
<dbReference type="GO" id="GO:0015344">
    <property type="term" value="F:siderophore uptake transmembrane transporter activity"/>
    <property type="evidence" value="ECO:0007669"/>
    <property type="project" value="TreeGrafter"/>
</dbReference>
<keyword evidence="7" id="KW-0732">Signal</keyword>
<feature type="chain" id="PRO_5041242837" description="TonB-dependent transporter Oar-like beta-barrel domain-containing protein" evidence="7">
    <location>
        <begin position="26"/>
        <end position="1102"/>
    </location>
</feature>